<evidence type="ECO:0000256" key="1">
    <source>
        <dbReference type="ARBA" id="ARBA00009764"/>
    </source>
</evidence>
<proteinExistence type="inferred from homology"/>
<dbReference type="Proteomes" id="UP001309705">
    <property type="component" value="Unassembled WGS sequence"/>
</dbReference>
<keyword evidence="4" id="KW-0175">Coiled coil</keyword>
<name>A0ABU6JWG5_9GAMM</name>
<evidence type="ECO:0000256" key="2">
    <source>
        <dbReference type="ARBA" id="ARBA00011255"/>
    </source>
</evidence>
<accession>A0ABU6JWG5</accession>
<dbReference type="PANTHER" id="PTHR30288">
    <property type="entry name" value="FLAGELLAR CAP/ASSEMBLY PROTEIN FLID"/>
    <property type="match status" value="1"/>
</dbReference>
<sequence>MASVTASLGVGSGLDLTSILEKLQAVEDQKVTVIENKQTAYTNKTTAYNTLSSALGTLSTAAEALTDTSLYNSKITSTNTAFSTTATSDATAGSYSVYVSQLATAQSLVSGTQSDKSSALSSSDSTLTITVGDTTKEISLTADQTSLNGLVSAINGAGAGVTASVIQSGDSSYQLVLTSDDTGEASTMTISSTDSTLNDIIGYDSSSSSGAMTQAVAAQDAILTVNGVTVTRSSNTVTDVPSEGVTLTLTAVSTAAETLTVSASNDDLTTAIQTWVDAYNSLLSTFTTLTAYNEEYATDDDDSTNNGALVGDSLLRGVKNKLKSLLSSGQDNDTFQVLSQLGISVNVIDGTLSIDSSELSTALSENADDVKAFFIGDGTSTGLATQMVSTIGTYTDDDGLIDNKLDGITEIQEKLTEKKTATEARIEAIMARYTKQFTALDVLVSELDSTSTYLTNVFEQMSSSD</sequence>
<reference evidence="10 11" key="1">
    <citation type="journal article" date="2017" name="Int. J. Syst. Evol. Microbiol.">
        <title>Brenneria populi subsp. brevivirga subsp. nov. isolated from symptomatic bark of Populus x euramericana canker, and description of Brenneria populi subsp. populi subsp. nov.</title>
        <authorList>
            <person name="Zheng M.H."/>
            <person name="Piao C.G."/>
            <person name="Xue H."/>
            <person name="Guo M.W."/>
            <person name="Li Y."/>
        </authorList>
    </citation>
    <scope>NUCLEOTIDE SEQUENCE [LARGE SCALE GENOMIC DNA]</scope>
    <source>
        <strain evidence="10 11">D9-5</strain>
    </source>
</reference>
<dbReference type="InterPro" id="IPR040026">
    <property type="entry name" value="FliD"/>
</dbReference>
<feature type="domain" description="Flagellar hook-associated protein 2 C-terminal" evidence="9">
    <location>
        <begin position="218"/>
        <end position="448"/>
    </location>
</feature>
<keyword evidence="7" id="KW-0964">Secreted</keyword>
<dbReference type="Pfam" id="PF02465">
    <property type="entry name" value="FliD_N"/>
    <property type="match status" value="1"/>
</dbReference>
<dbReference type="PANTHER" id="PTHR30288:SF0">
    <property type="entry name" value="FLAGELLAR HOOK-ASSOCIATED PROTEIN 2"/>
    <property type="match status" value="1"/>
</dbReference>
<keyword evidence="10" id="KW-0282">Flagellum</keyword>
<comment type="subcellular location">
    <subcellularLocation>
        <location evidence="7">Secreted</location>
    </subcellularLocation>
    <subcellularLocation>
        <location evidence="7">Bacterial flagellum</location>
    </subcellularLocation>
</comment>
<dbReference type="Pfam" id="PF07195">
    <property type="entry name" value="FliD_C"/>
    <property type="match status" value="1"/>
</dbReference>
<keyword evidence="11" id="KW-1185">Reference proteome</keyword>
<dbReference type="InterPro" id="IPR010809">
    <property type="entry name" value="FliD_C"/>
</dbReference>
<dbReference type="NCBIfam" id="NF005955">
    <property type="entry name" value="PRK08032.1"/>
    <property type="match status" value="1"/>
</dbReference>
<keyword evidence="10" id="KW-0969">Cilium</keyword>
<comment type="function">
    <text evidence="7">Required for morphogenesis and for the elongation of the flagellar filament by facilitating polymerization of the flagellin monomers at the tip of growing filament. Forms a capping structure, which prevents flagellin subunits (transported through the central channel of the flagellum) from leaking out without polymerization at the distal end.</text>
</comment>
<gene>
    <name evidence="10" type="primary">fliD</name>
    <name evidence="10" type="ORF">VSX58_19920</name>
</gene>
<evidence type="ECO:0000313" key="10">
    <source>
        <dbReference type="EMBL" id="MEC5344867.1"/>
    </source>
</evidence>
<evidence type="ECO:0000256" key="5">
    <source>
        <dbReference type="ARBA" id="ARBA00023143"/>
    </source>
</evidence>
<evidence type="ECO:0000256" key="7">
    <source>
        <dbReference type="RuleBase" id="RU362066"/>
    </source>
</evidence>
<dbReference type="EMBL" id="JAYWTM010000029">
    <property type="protein sequence ID" value="MEC5344867.1"/>
    <property type="molecule type" value="Genomic_DNA"/>
</dbReference>
<dbReference type="RefSeq" id="WP_327619620.1">
    <property type="nucleotide sequence ID" value="NZ_JAYWTM010000029.1"/>
</dbReference>
<evidence type="ECO:0000259" key="9">
    <source>
        <dbReference type="Pfam" id="PF07195"/>
    </source>
</evidence>
<feature type="domain" description="Flagellar hook-associated protein 2 N-terminal" evidence="8">
    <location>
        <begin position="12"/>
        <end position="106"/>
    </location>
</feature>
<comment type="function">
    <text evidence="6">Required for the morphogenesis and for the elongation of the flagellar filament by facilitating polymerization of the flagellin monomers at the tip of growing filament. Forms a capping structure, which prevents flagellin subunits (transported through the central channel of the flagellum) from leaking out without polymerization at the distal end.</text>
</comment>
<evidence type="ECO:0000313" key="11">
    <source>
        <dbReference type="Proteomes" id="UP001309705"/>
    </source>
</evidence>
<keyword evidence="10" id="KW-0966">Cell projection</keyword>
<comment type="caution">
    <text evidence="10">The sequence shown here is derived from an EMBL/GenBank/DDBJ whole genome shotgun (WGS) entry which is preliminary data.</text>
</comment>
<protein>
    <recommendedName>
        <fullName evidence="3 7">Flagellar hook-associated protein 2</fullName>
        <shortName evidence="7">HAP2</shortName>
    </recommendedName>
    <alternativeName>
        <fullName evidence="7">Flagellar cap protein</fullName>
    </alternativeName>
</protein>
<dbReference type="InterPro" id="IPR003481">
    <property type="entry name" value="FliD_N"/>
</dbReference>
<organism evidence="10 11">
    <name type="scientific">Brenneria populi</name>
    <dbReference type="NCBI Taxonomy" id="1505588"/>
    <lineage>
        <taxon>Bacteria</taxon>
        <taxon>Pseudomonadati</taxon>
        <taxon>Pseudomonadota</taxon>
        <taxon>Gammaproteobacteria</taxon>
        <taxon>Enterobacterales</taxon>
        <taxon>Pectobacteriaceae</taxon>
        <taxon>Brenneria</taxon>
    </lineage>
</organism>
<evidence type="ECO:0000256" key="4">
    <source>
        <dbReference type="ARBA" id="ARBA00023054"/>
    </source>
</evidence>
<evidence type="ECO:0000259" key="8">
    <source>
        <dbReference type="Pfam" id="PF02465"/>
    </source>
</evidence>
<comment type="subunit">
    <text evidence="2 7">Homopentamer.</text>
</comment>
<evidence type="ECO:0000256" key="3">
    <source>
        <dbReference type="ARBA" id="ARBA00016246"/>
    </source>
</evidence>
<evidence type="ECO:0000256" key="6">
    <source>
        <dbReference type="ARBA" id="ARBA00025175"/>
    </source>
</evidence>
<keyword evidence="5 7" id="KW-0975">Bacterial flagellum</keyword>
<comment type="similarity">
    <text evidence="1 7">Belongs to the FliD family.</text>
</comment>